<evidence type="ECO:0000313" key="2">
    <source>
        <dbReference type="Proteomes" id="UP000006591"/>
    </source>
</evidence>
<protein>
    <submittedName>
        <fullName evidence="1">Uncharacterized protein</fullName>
    </submittedName>
</protein>
<reference evidence="1" key="1">
    <citation type="submission" date="2015-04" db="UniProtKB">
        <authorList>
            <consortium name="EnsemblPlants"/>
        </authorList>
    </citation>
    <scope>IDENTIFICATION</scope>
    <source>
        <strain evidence="1">SL10</strain>
    </source>
</reference>
<keyword evidence="2" id="KW-1185">Reference proteome</keyword>
<name>A0A0E0G9Z1_ORYNI</name>
<evidence type="ECO:0000313" key="1">
    <source>
        <dbReference type="EnsemblPlants" id="ONIVA02G27110.1"/>
    </source>
</evidence>
<sequence>MATSTLFSSSPGDRVFSPVRYAVPSSSRTNRCPCGQHRRWQRRAELLLELGDLGEHRGLGVELGRAVGEGALHKHVPELLHQRLALHGSSAYANTASRSISWRRSFSQKRAAWRPPVALVLRVFLATVMTQLLTALLTFSSMCRRWSVYSGLPFITSQNTADRTSARTARMFASKSTVEASPEPTAVPFTMARPSLGCNSKKPPWMPAILNASAAFTLLPSGATATEFSRPVTKPAMSNSE</sequence>
<dbReference type="Proteomes" id="UP000006591">
    <property type="component" value="Chromosome 2"/>
</dbReference>
<reference evidence="1" key="2">
    <citation type="submission" date="2018-04" db="EMBL/GenBank/DDBJ databases">
        <title>OnivRS2 (Oryza nivara Reference Sequence Version 2).</title>
        <authorList>
            <person name="Zhang J."/>
            <person name="Kudrna D."/>
            <person name="Lee S."/>
            <person name="Talag J."/>
            <person name="Rajasekar S."/>
            <person name="Welchert J."/>
            <person name="Hsing Y.-I."/>
            <person name="Wing R.A."/>
        </authorList>
    </citation>
    <scope>NUCLEOTIDE SEQUENCE [LARGE SCALE GENOMIC DNA]</scope>
    <source>
        <strain evidence="1">SL10</strain>
    </source>
</reference>
<dbReference type="Gramene" id="ONIVA02G27110.1">
    <property type="protein sequence ID" value="ONIVA02G27110.1"/>
    <property type="gene ID" value="ONIVA02G27110"/>
</dbReference>
<organism evidence="1">
    <name type="scientific">Oryza nivara</name>
    <name type="common">Indian wild rice</name>
    <name type="synonym">Oryza sativa f. spontanea</name>
    <dbReference type="NCBI Taxonomy" id="4536"/>
    <lineage>
        <taxon>Eukaryota</taxon>
        <taxon>Viridiplantae</taxon>
        <taxon>Streptophyta</taxon>
        <taxon>Embryophyta</taxon>
        <taxon>Tracheophyta</taxon>
        <taxon>Spermatophyta</taxon>
        <taxon>Magnoliopsida</taxon>
        <taxon>Liliopsida</taxon>
        <taxon>Poales</taxon>
        <taxon>Poaceae</taxon>
        <taxon>BOP clade</taxon>
        <taxon>Oryzoideae</taxon>
        <taxon>Oryzeae</taxon>
        <taxon>Oryzinae</taxon>
        <taxon>Oryza</taxon>
    </lineage>
</organism>
<proteinExistence type="predicted"/>
<accession>A0A0E0G9Z1</accession>
<dbReference type="HOGENOM" id="CLU_1153265_0_0_1"/>
<dbReference type="EnsemblPlants" id="ONIVA02G27110.1">
    <property type="protein sequence ID" value="ONIVA02G27110.1"/>
    <property type="gene ID" value="ONIVA02G27110"/>
</dbReference>
<dbReference type="AlphaFoldDB" id="A0A0E0G9Z1"/>